<sequence>MLSLPLQLTTLPEMFVLGGPGEAGKTYTYNVILHMLTEMNRWKAPKTKKKAKFFTHRALTRIINSAQFKTNDPNIKN</sequence>
<evidence type="ECO:0000313" key="1">
    <source>
        <dbReference type="EnsemblMetazoa" id="CJA34465.1"/>
    </source>
</evidence>
<organism evidence="1 2">
    <name type="scientific">Caenorhabditis japonica</name>
    <dbReference type="NCBI Taxonomy" id="281687"/>
    <lineage>
        <taxon>Eukaryota</taxon>
        <taxon>Metazoa</taxon>
        <taxon>Ecdysozoa</taxon>
        <taxon>Nematoda</taxon>
        <taxon>Chromadorea</taxon>
        <taxon>Rhabditida</taxon>
        <taxon>Rhabditina</taxon>
        <taxon>Rhabditomorpha</taxon>
        <taxon>Rhabditoidea</taxon>
        <taxon>Rhabditidae</taxon>
        <taxon>Peloderinae</taxon>
        <taxon>Caenorhabditis</taxon>
    </lineage>
</organism>
<reference evidence="1" key="2">
    <citation type="submission" date="2022-06" db="UniProtKB">
        <authorList>
            <consortium name="EnsemblMetazoa"/>
        </authorList>
    </citation>
    <scope>IDENTIFICATION</scope>
    <source>
        <strain evidence="1">DF5081</strain>
    </source>
</reference>
<dbReference type="AlphaFoldDB" id="A0A8R1EHX7"/>
<proteinExistence type="predicted"/>
<dbReference type="EnsemblMetazoa" id="CJA34465.1">
    <property type="protein sequence ID" value="CJA34465.1"/>
    <property type="gene ID" value="WBGene00210312"/>
</dbReference>
<reference evidence="2" key="1">
    <citation type="submission" date="2010-08" db="EMBL/GenBank/DDBJ databases">
        <authorList>
            <consortium name="Caenorhabditis japonica Sequencing Consortium"/>
            <person name="Wilson R.K."/>
        </authorList>
    </citation>
    <scope>NUCLEOTIDE SEQUENCE [LARGE SCALE GENOMIC DNA]</scope>
    <source>
        <strain evidence="2">DF5081</strain>
    </source>
</reference>
<accession>A0A8R1EHX7</accession>
<dbReference type="Proteomes" id="UP000005237">
    <property type="component" value="Unassembled WGS sequence"/>
</dbReference>
<keyword evidence="2" id="KW-1185">Reference proteome</keyword>
<evidence type="ECO:0000313" key="2">
    <source>
        <dbReference type="Proteomes" id="UP000005237"/>
    </source>
</evidence>
<protein>
    <submittedName>
        <fullName evidence="1">Uncharacterized protein</fullName>
    </submittedName>
</protein>
<name>A0A8R1EHX7_CAEJA</name>